<gene>
    <name evidence="1" type="ORF">F5148DRAFT_1201387</name>
</gene>
<reference evidence="1" key="1">
    <citation type="submission" date="2021-03" db="EMBL/GenBank/DDBJ databases">
        <title>Evolutionary priming and transition to the ectomycorrhizal habit in an iconic lineage of mushroom-forming fungi: is preadaptation a requirement?</title>
        <authorList>
            <consortium name="DOE Joint Genome Institute"/>
            <person name="Looney B.P."/>
            <person name="Miyauchi S."/>
            <person name="Morin E."/>
            <person name="Drula E."/>
            <person name="Courty P.E."/>
            <person name="Chicoki N."/>
            <person name="Fauchery L."/>
            <person name="Kohler A."/>
            <person name="Kuo A."/>
            <person name="LaButti K."/>
            <person name="Pangilinan J."/>
            <person name="Lipzen A."/>
            <person name="Riley R."/>
            <person name="Andreopoulos W."/>
            <person name="He G."/>
            <person name="Johnson J."/>
            <person name="Barry K.W."/>
            <person name="Grigoriev I.V."/>
            <person name="Nagy L."/>
            <person name="Hibbett D."/>
            <person name="Henrissat B."/>
            <person name="Matheny P.B."/>
            <person name="Labbe J."/>
            <person name="Martin A.F."/>
        </authorList>
    </citation>
    <scope>NUCLEOTIDE SEQUENCE</scope>
    <source>
        <strain evidence="1">BPL698</strain>
    </source>
</reference>
<feature type="non-terminal residue" evidence="1">
    <location>
        <position position="1"/>
    </location>
</feature>
<name>A0ACC0U8V6_9AGAM</name>
<evidence type="ECO:0000313" key="1">
    <source>
        <dbReference type="EMBL" id="KAI9507876.1"/>
    </source>
</evidence>
<dbReference type="EMBL" id="JAGFNK010000109">
    <property type="protein sequence ID" value="KAI9507876.1"/>
    <property type="molecule type" value="Genomic_DNA"/>
</dbReference>
<organism evidence="1 2">
    <name type="scientific">Russula earlei</name>
    <dbReference type="NCBI Taxonomy" id="71964"/>
    <lineage>
        <taxon>Eukaryota</taxon>
        <taxon>Fungi</taxon>
        <taxon>Dikarya</taxon>
        <taxon>Basidiomycota</taxon>
        <taxon>Agaricomycotina</taxon>
        <taxon>Agaricomycetes</taxon>
        <taxon>Russulales</taxon>
        <taxon>Russulaceae</taxon>
        <taxon>Russula</taxon>
    </lineage>
</organism>
<protein>
    <submittedName>
        <fullName evidence="1">Uncharacterized protein</fullName>
    </submittedName>
</protein>
<proteinExistence type="predicted"/>
<sequence>KCSLMAVSLLWSWPCCHCGVLTWRSHTCWNTPLKKKNGKMHTNKHMIIAHMFLAIQVSSEGIVPLSVEGTWST</sequence>
<keyword evidence="2" id="KW-1185">Reference proteome</keyword>
<evidence type="ECO:0000313" key="2">
    <source>
        <dbReference type="Proteomes" id="UP001207468"/>
    </source>
</evidence>
<dbReference type="Proteomes" id="UP001207468">
    <property type="component" value="Unassembled WGS sequence"/>
</dbReference>
<comment type="caution">
    <text evidence="1">The sequence shown here is derived from an EMBL/GenBank/DDBJ whole genome shotgun (WGS) entry which is preliminary data.</text>
</comment>
<accession>A0ACC0U8V6</accession>